<evidence type="ECO:0000256" key="1">
    <source>
        <dbReference type="SAM" id="MobiDB-lite"/>
    </source>
</evidence>
<keyword evidence="2" id="KW-0732">Signal</keyword>
<gene>
    <name evidence="4" type="ORF">PVK06_019059</name>
</gene>
<feature type="compositionally biased region" description="Polar residues" evidence="1">
    <location>
        <begin position="357"/>
        <end position="373"/>
    </location>
</feature>
<dbReference type="InterPro" id="IPR018392">
    <property type="entry name" value="LysM"/>
</dbReference>
<comment type="caution">
    <text evidence="4">The sequence shown here is derived from an EMBL/GenBank/DDBJ whole genome shotgun (WGS) entry which is preliminary data.</text>
</comment>
<proteinExistence type="predicted"/>
<feature type="domain" description="LysM" evidence="3">
    <location>
        <begin position="111"/>
        <end position="158"/>
    </location>
</feature>
<dbReference type="CDD" id="cd00118">
    <property type="entry name" value="LysM"/>
    <property type="match status" value="2"/>
</dbReference>
<name>A0ABR0PIQ5_GOSAR</name>
<feature type="domain" description="LysM" evidence="3">
    <location>
        <begin position="177"/>
        <end position="220"/>
    </location>
</feature>
<dbReference type="Gene3D" id="3.10.350.10">
    <property type="entry name" value="LysM domain"/>
    <property type="match status" value="2"/>
</dbReference>
<dbReference type="PANTHER" id="PTHR33734">
    <property type="entry name" value="LYSM DOMAIN-CONTAINING GPI-ANCHORED PROTEIN 2"/>
    <property type="match status" value="1"/>
</dbReference>
<reference evidence="4 5" key="1">
    <citation type="submission" date="2023-03" db="EMBL/GenBank/DDBJ databases">
        <title>WGS of Gossypium arboreum.</title>
        <authorList>
            <person name="Yu D."/>
        </authorList>
    </citation>
    <scope>NUCLEOTIDE SEQUENCE [LARGE SCALE GENOMIC DNA]</scope>
    <source>
        <tissue evidence="4">Leaf</tissue>
    </source>
</reference>
<feature type="region of interest" description="Disordered" evidence="1">
    <location>
        <begin position="352"/>
        <end position="377"/>
    </location>
</feature>
<dbReference type="EMBL" id="JARKNE010000006">
    <property type="protein sequence ID" value="KAK5824288.1"/>
    <property type="molecule type" value="Genomic_DNA"/>
</dbReference>
<feature type="chain" id="PRO_5045437790" description="LysM domain-containing protein" evidence="2">
    <location>
        <begin position="29"/>
        <end position="555"/>
    </location>
</feature>
<feature type="signal peptide" evidence="2">
    <location>
        <begin position="1"/>
        <end position="28"/>
    </location>
</feature>
<keyword evidence="5" id="KW-1185">Reference proteome</keyword>
<dbReference type="Proteomes" id="UP001358586">
    <property type="component" value="Chromosome 6"/>
</dbReference>
<dbReference type="InterPro" id="IPR036779">
    <property type="entry name" value="LysM_dom_sf"/>
</dbReference>
<dbReference type="PANTHER" id="PTHR33734:SF35">
    <property type="entry name" value="LYSM DOMAIN-CONTAINING GPI-ANCHORED PROTEIN 1"/>
    <property type="match status" value="1"/>
</dbReference>
<evidence type="ECO:0000313" key="4">
    <source>
        <dbReference type="EMBL" id="KAK5824288.1"/>
    </source>
</evidence>
<evidence type="ECO:0000256" key="2">
    <source>
        <dbReference type="SAM" id="SignalP"/>
    </source>
</evidence>
<protein>
    <recommendedName>
        <fullName evidence="3">LysM domain-containing protein</fullName>
    </recommendedName>
</protein>
<dbReference type="PROSITE" id="PS51782">
    <property type="entry name" value="LYSM"/>
    <property type="match status" value="2"/>
</dbReference>
<sequence>MPNQKPNFLSFYKLLCFVLLTDVALVASKSTIEPCSNSDSCNALLGYTLYTDLKVAEVASLFQVDPISVLTANAIDISYPDVENHILPSQLFVKIPILCSCVDGIRKSVSTHYKTRPQDTLSSIADSIYAGLVSADQIREANSIDDPSVLDVGQNLVVPLPCTCFNGTDNGLPAIYLSYVVKPVDTLAGIAASYSTTITDLMNVNAMGGTSITPGDILAVPLSACASNFPKYASDHGLIVPNGSYAITASHCVQCSCGPGSRNLYCMPASLAVSCSSMQCKSSNLMLGNVTVQQSSAGCNVTSCAYSGYANGTIITSLSSSLQPRCPGPQQFPTLVAPPTYVTRDSVFAPAPAPQSDGATTATVPKTSTVPSTGSLPGFPPGGAPFGSLSNASTLMNSAAALPAALVIYLLAKLISPLSFFRHALRFCLLNPMLLSVEYGYIRVTGDELMNKNKTIFEYPKLNFDTLTRGDVTKLGHNNQVSDFRDKCDESIINAIKNLTVLQSSSIVTVAEFHRSRKPPLSPRYWCPSKNQKEVDQDISEVRTLVSAIIITWGR</sequence>
<evidence type="ECO:0000259" key="3">
    <source>
        <dbReference type="PROSITE" id="PS51782"/>
    </source>
</evidence>
<organism evidence="4 5">
    <name type="scientific">Gossypium arboreum</name>
    <name type="common">Tree cotton</name>
    <name type="synonym">Gossypium nanking</name>
    <dbReference type="NCBI Taxonomy" id="29729"/>
    <lineage>
        <taxon>Eukaryota</taxon>
        <taxon>Viridiplantae</taxon>
        <taxon>Streptophyta</taxon>
        <taxon>Embryophyta</taxon>
        <taxon>Tracheophyta</taxon>
        <taxon>Spermatophyta</taxon>
        <taxon>Magnoliopsida</taxon>
        <taxon>eudicotyledons</taxon>
        <taxon>Gunneridae</taxon>
        <taxon>Pentapetalae</taxon>
        <taxon>rosids</taxon>
        <taxon>malvids</taxon>
        <taxon>Malvales</taxon>
        <taxon>Malvaceae</taxon>
        <taxon>Malvoideae</taxon>
        <taxon>Gossypium</taxon>
    </lineage>
</organism>
<dbReference type="SMART" id="SM00257">
    <property type="entry name" value="LysM"/>
    <property type="match status" value="2"/>
</dbReference>
<evidence type="ECO:0000313" key="5">
    <source>
        <dbReference type="Proteomes" id="UP001358586"/>
    </source>
</evidence>
<dbReference type="Pfam" id="PF01476">
    <property type="entry name" value="LysM"/>
    <property type="match status" value="2"/>
</dbReference>
<dbReference type="SUPFAM" id="SSF54106">
    <property type="entry name" value="LysM domain"/>
    <property type="match status" value="2"/>
</dbReference>
<accession>A0ABR0PIQ5</accession>